<dbReference type="Gene3D" id="3.30.420.10">
    <property type="entry name" value="Ribonuclease H-like superfamily/Ribonuclease H"/>
    <property type="match status" value="1"/>
</dbReference>
<comment type="similarity">
    <text evidence="1 13">Belongs to the RuvC family.</text>
</comment>
<evidence type="ECO:0000256" key="6">
    <source>
        <dbReference type="ARBA" id="ARBA00022763"/>
    </source>
</evidence>
<dbReference type="AlphaFoldDB" id="A0A1Y1CHB8"/>
<evidence type="ECO:0000313" key="16">
    <source>
        <dbReference type="Proteomes" id="UP000218267"/>
    </source>
</evidence>
<keyword evidence="7 13" id="KW-0378">Hydrolase</keyword>
<dbReference type="Proteomes" id="UP000218267">
    <property type="component" value="Chromosome"/>
</dbReference>
<evidence type="ECO:0000256" key="11">
    <source>
        <dbReference type="ARBA" id="ARBA00023204"/>
    </source>
</evidence>
<dbReference type="PRINTS" id="PR00696">
    <property type="entry name" value="RSOLVASERUVC"/>
</dbReference>
<comment type="cofactor">
    <cofactor evidence="13">
        <name>Mg(2+)</name>
        <dbReference type="ChEBI" id="CHEBI:18420"/>
    </cofactor>
    <text evidence="13">Binds 2 Mg(2+) ion per subunit.</text>
</comment>
<dbReference type="NCBIfam" id="TIGR00228">
    <property type="entry name" value="ruvC"/>
    <property type="match status" value="1"/>
</dbReference>
<dbReference type="EC" id="3.1.21.10" evidence="13 14"/>
<dbReference type="InterPro" id="IPR036397">
    <property type="entry name" value="RNaseH_sf"/>
</dbReference>
<dbReference type="HAMAP" id="MF_00034">
    <property type="entry name" value="RuvC"/>
    <property type="match status" value="1"/>
</dbReference>
<dbReference type="GO" id="GO:0003677">
    <property type="term" value="F:DNA binding"/>
    <property type="evidence" value="ECO:0007669"/>
    <property type="project" value="UniProtKB-KW"/>
</dbReference>
<name>A0A1Y1CHB8_9BACT</name>
<keyword evidence="9 13" id="KW-0238">DNA-binding</keyword>
<keyword evidence="3 13" id="KW-0540">Nuclease</keyword>
<dbReference type="OrthoDB" id="9805499at2"/>
<dbReference type="KEGG" id="mbas:ALGA_1341"/>
<comment type="function">
    <text evidence="13">The RuvA-RuvB-RuvC complex processes Holliday junction (HJ) DNA during genetic recombination and DNA repair. Endonuclease that resolves HJ intermediates. Cleaves cruciform DNA by making single-stranded nicks across the HJ at symmetrical positions within the homologous arms, yielding a 5'-phosphate and a 3'-hydroxyl group; requires a central core of homology in the junction. The consensus cleavage sequence is 5'-(A/T)TT(C/G)-3'. Cleavage occurs on the 3'-side of the TT dinucleotide at the point of strand exchange. HJ branch migration catalyzed by RuvA-RuvB allows RuvC to scan DNA until it finds its consensus sequence, where it cleaves and resolves the cruciform DNA.</text>
</comment>
<dbReference type="SUPFAM" id="SSF53098">
    <property type="entry name" value="Ribonuclease H-like"/>
    <property type="match status" value="1"/>
</dbReference>
<dbReference type="PANTHER" id="PTHR30194">
    <property type="entry name" value="CROSSOVER JUNCTION ENDODEOXYRIBONUCLEASE RUVC"/>
    <property type="match status" value="1"/>
</dbReference>
<dbReference type="GO" id="GO:0048476">
    <property type="term" value="C:Holliday junction resolvase complex"/>
    <property type="evidence" value="ECO:0007669"/>
    <property type="project" value="UniProtKB-UniRule"/>
</dbReference>
<reference evidence="15 16" key="1">
    <citation type="journal article" date="2018" name="Mar. Genomics">
        <title>Complete genome sequence of Marinifilaceae bacterium strain SPP2, isolated from the Antarctic marine sediment.</title>
        <authorList>
            <person name="Watanabe M."/>
            <person name="Kojima H."/>
            <person name="Fukui M."/>
        </authorList>
    </citation>
    <scope>NUCLEOTIDE SEQUENCE [LARGE SCALE GENOMIC DNA]</scope>
    <source>
        <strain evidence="15 16">SPP2</strain>
    </source>
</reference>
<evidence type="ECO:0000256" key="14">
    <source>
        <dbReference type="NCBIfam" id="TIGR00228"/>
    </source>
</evidence>
<keyword evidence="11 13" id="KW-0234">DNA repair</keyword>
<protein>
    <recommendedName>
        <fullName evidence="13 14">Crossover junction endodeoxyribonuclease RuvC</fullName>
        <ecNumber evidence="13 14">3.1.21.10</ecNumber>
    </recommendedName>
    <alternativeName>
        <fullName evidence="13">Holliday junction nuclease RuvC</fullName>
    </alternativeName>
    <alternativeName>
        <fullName evidence="13">Holliday junction resolvase RuvC</fullName>
    </alternativeName>
</protein>
<keyword evidence="8 13" id="KW-0460">Magnesium</keyword>
<gene>
    <name evidence="13" type="primary">ruvC</name>
    <name evidence="15" type="ORF">ALGA_1341</name>
</gene>
<evidence type="ECO:0000256" key="13">
    <source>
        <dbReference type="HAMAP-Rule" id="MF_00034"/>
    </source>
</evidence>
<dbReference type="InterPro" id="IPR012337">
    <property type="entry name" value="RNaseH-like_sf"/>
</dbReference>
<evidence type="ECO:0000256" key="4">
    <source>
        <dbReference type="ARBA" id="ARBA00022723"/>
    </source>
</evidence>
<feature type="active site" evidence="13">
    <location>
        <position position="64"/>
    </location>
</feature>
<evidence type="ECO:0000256" key="5">
    <source>
        <dbReference type="ARBA" id="ARBA00022759"/>
    </source>
</evidence>
<dbReference type="EMBL" id="AP018042">
    <property type="protein sequence ID" value="BAX79725.1"/>
    <property type="molecule type" value="Genomic_DNA"/>
</dbReference>
<dbReference type="GO" id="GO:0005737">
    <property type="term" value="C:cytoplasm"/>
    <property type="evidence" value="ECO:0007669"/>
    <property type="project" value="UniProtKB-SubCell"/>
</dbReference>
<dbReference type="Pfam" id="PF02075">
    <property type="entry name" value="RuvC"/>
    <property type="match status" value="1"/>
</dbReference>
<evidence type="ECO:0000256" key="7">
    <source>
        <dbReference type="ARBA" id="ARBA00022801"/>
    </source>
</evidence>
<dbReference type="FunFam" id="3.30.420.10:FF:000002">
    <property type="entry name" value="Crossover junction endodeoxyribonuclease RuvC"/>
    <property type="match status" value="1"/>
</dbReference>
<evidence type="ECO:0000256" key="2">
    <source>
        <dbReference type="ARBA" id="ARBA00022490"/>
    </source>
</evidence>
<feature type="binding site" evidence="13">
    <location>
        <position position="137"/>
    </location>
    <ligand>
        <name>Mg(2+)</name>
        <dbReference type="ChEBI" id="CHEBI:18420"/>
        <label>1</label>
    </ligand>
</feature>
<evidence type="ECO:0000256" key="9">
    <source>
        <dbReference type="ARBA" id="ARBA00023125"/>
    </source>
</evidence>
<proteinExistence type="inferred from homology"/>
<comment type="catalytic activity">
    <reaction evidence="12 13">
        <text>Endonucleolytic cleavage at a junction such as a reciprocal single-stranded crossover between two homologous DNA duplexes (Holliday junction).</text>
        <dbReference type="EC" id="3.1.21.10"/>
    </reaction>
</comment>
<accession>A0A1Y1CHB8</accession>
<feature type="active site" evidence="13">
    <location>
        <position position="137"/>
    </location>
</feature>
<dbReference type="InterPro" id="IPR002176">
    <property type="entry name" value="X-over_junc_endoDNase_RuvC"/>
</dbReference>
<evidence type="ECO:0000313" key="15">
    <source>
        <dbReference type="EMBL" id="BAX79725.1"/>
    </source>
</evidence>
<feature type="active site" evidence="13">
    <location>
        <position position="4"/>
    </location>
</feature>
<dbReference type="GO" id="GO:0006281">
    <property type="term" value="P:DNA repair"/>
    <property type="evidence" value="ECO:0007669"/>
    <property type="project" value="UniProtKB-UniRule"/>
</dbReference>
<keyword evidence="16" id="KW-1185">Reference proteome</keyword>
<keyword evidence="4 13" id="KW-0479">Metal-binding</keyword>
<dbReference type="CDD" id="cd16962">
    <property type="entry name" value="RuvC"/>
    <property type="match status" value="1"/>
</dbReference>
<sequence length="176" mass="19738">MGIDPGTNLMGYGLIRIVDKKPQILVSGVLDLKKITDPYIKLQKIFQRTLQVIDEYKPDELAIESQFFGKNVQSMLKLGRAQGVAISAALHRNIPIFEYAPKKIKLAISGTGLASKEQLATILQRFFNLKEFPQNMDETDAIAIAMCHFFQGNAIATKSKPKSWADFVKKNPDRVK</sequence>
<evidence type="ECO:0000256" key="1">
    <source>
        <dbReference type="ARBA" id="ARBA00009518"/>
    </source>
</evidence>
<dbReference type="GO" id="GO:0008821">
    <property type="term" value="F:crossover junction DNA endonuclease activity"/>
    <property type="evidence" value="ECO:0007669"/>
    <property type="project" value="UniProtKB-UniRule"/>
</dbReference>
<keyword evidence="2 13" id="KW-0963">Cytoplasm</keyword>
<dbReference type="GO" id="GO:0000287">
    <property type="term" value="F:magnesium ion binding"/>
    <property type="evidence" value="ECO:0007669"/>
    <property type="project" value="UniProtKB-UniRule"/>
</dbReference>
<keyword evidence="10 13" id="KW-0233">DNA recombination</keyword>
<feature type="binding site" evidence="13">
    <location>
        <position position="64"/>
    </location>
    <ligand>
        <name>Mg(2+)</name>
        <dbReference type="ChEBI" id="CHEBI:18420"/>
        <label>2</label>
    </ligand>
</feature>
<reference evidence="16" key="2">
    <citation type="journal article" date="2020" name="Antonie Van Leeuwenhoek">
        <title>Labilibaculum antarcticum sp. nov., a novel facultative anaerobic, psychrotorelant bacterium isolated from marine sediment of Antarctica.</title>
        <authorList>
            <person name="Watanabe M."/>
            <person name="Kojima H."/>
            <person name="Fukui M."/>
        </authorList>
    </citation>
    <scope>NUCLEOTIDE SEQUENCE [LARGE SCALE GENOMIC DNA]</scope>
    <source>
        <strain evidence="16">SPP2</strain>
    </source>
</reference>
<comment type="subunit">
    <text evidence="13">Homodimer which binds Holliday junction (HJ) DNA. The HJ becomes 2-fold symmetrical on binding to RuvC with unstacked arms; it has a different conformation from HJ DNA in complex with RuvA. In the full resolvosome a probable DNA-RuvA(4)-RuvB(12)-RuvC(2) complex forms which resolves the HJ.</text>
</comment>
<organism evidence="15 16">
    <name type="scientific">Labilibaculum antarcticum</name>
    <dbReference type="NCBI Taxonomy" id="1717717"/>
    <lineage>
        <taxon>Bacteria</taxon>
        <taxon>Pseudomonadati</taxon>
        <taxon>Bacteroidota</taxon>
        <taxon>Bacteroidia</taxon>
        <taxon>Marinilabiliales</taxon>
        <taxon>Marinifilaceae</taxon>
        <taxon>Labilibaculum</taxon>
    </lineage>
</organism>
<keyword evidence="5 13" id="KW-0255">Endonuclease</keyword>
<evidence type="ECO:0000256" key="3">
    <source>
        <dbReference type="ARBA" id="ARBA00022722"/>
    </source>
</evidence>
<feature type="binding site" evidence="13">
    <location>
        <position position="4"/>
    </location>
    <ligand>
        <name>Mg(2+)</name>
        <dbReference type="ChEBI" id="CHEBI:18420"/>
        <label>1</label>
    </ligand>
</feature>
<evidence type="ECO:0000256" key="8">
    <source>
        <dbReference type="ARBA" id="ARBA00022842"/>
    </source>
</evidence>
<evidence type="ECO:0000256" key="10">
    <source>
        <dbReference type="ARBA" id="ARBA00023172"/>
    </source>
</evidence>
<dbReference type="GO" id="GO:0006310">
    <property type="term" value="P:DNA recombination"/>
    <property type="evidence" value="ECO:0007669"/>
    <property type="project" value="UniProtKB-UniRule"/>
</dbReference>
<comment type="subcellular location">
    <subcellularLocation>
        <location evidence="13">Cytoplasm</location>
    </subcellularLocation>
</comment>
<keyword evidence="6 13" id="KW-0227">DNA damage</keyword>
<evidence type="ECO:0000256" key="12">
    <source>
        <dbReference type="ARBA" id="ARBA00029354"/>
    </source>
</evidence>
<dbReference type="PANTHER" id="PTHR30194:SF3">
    <property type="entry name" value="CROSSOVER JUNCTION ENDODEOXYRIBONUCLEASE RUVC"/>
    <property type="match status" value="1"/>
</dbReference>